<feature type="transmembrane region" description="Helical" evidence="1">
    <location>
        <begin position="61"/>
        <end position="80"/>
    </location>
</feature>
<keyword evidence="1" id="KW-0472">Membrane</keyword>
<evidence type="ECO:0008006" key="4">
    <source>
        <dbReference type="Google" id="ProtNLM"/>
    </source>
</evidence>
<evidence type="ECO:0000256" key="1">
    <source>
        <dbReference type="SAM" id="Phobius"/>
    </source>
</evidence>
<keyword evidence="1" id="KW-1133">Transmembrane helix</keyword>
<proteinExistence type="predicted"/>
<keyword evidence="1" id="KW-0812">Transmembrane</keyword>
<organism evidence="2 3">
    <name type="scientific">Acetobacterium malicum</name>
    <dbReference type="NCBI Taxonomy" id="52692"/>
    <lineage>
        <taxon>Bacteria</taxon>
        <taxon>Bacillati</taxon>
        <taxon>Bacillota</taxon>
        <taxon>Clostridia</taxon>
        <taxon>Eubacteriales</taxon>
        <taxon>Eubacteriaceae</taxon>
        <taxon>Acetobacterium</taxon>
    </lineage>
</organism>
<gene>
    <name evidence="2" type="ORF">GH811_08015</name>
</gene>
<protein>
    <recommendedName>
        <fullName evidence="4">Exosortase</fullName>
    </recommendedName>
</protein>
<dbReference type="Proteomes" id="UP000622405">
    <property type="component" value="Unassembled WGS sequence"/>
</dbReference>
<evidence type="ECO:0000313" key="3">
    <source>
        <dbReference type="Proteomes" id="UP000622405"/>
    </source>
</evidence>
<feature type="transmembrane region" description="Helical" evidence="1">
    <location>
        <begin position="7"/>
        <end position="28"/>
    </location>
</feature>
<comment type="caution">
    <text evidence="2">The sequence shown here is derived from an EMBL/GenBank/DDBJ whole genome shotgun (WGS) entry which is preliminary data.</text>
</comment>
<feature type="transmembrane region" description="Helical" evidence="1">
    <location>
        <begin position="34"/>
        <end position="54"/>
    </location>
</feature>
<name>A0ABR6YWI3_9FIRM</name>
<evidence type="ECO:0000313" key="2">
    <source>
        <dbReference type="EMBL" id="MBC3899558.1"/>
    </source>
</evidence>
<feature type="transmembrane region" description="Helical" evidence="1">
    <location>
        <begin position="86"/>
        <end position="105"/>
    </location>
</feature>
<sequence>MKKNLPLLIPVLPYLIMTSLIFFILPTLEPNSKYFSIFMLLIIPAYCLISAFIYGLKNGNVWFYPIFMSIIFLPSIFMIIEIKALIYGGIYGAIALFGMFLGSLLKKRKGDDPDAEE</sequence>
<keyword evidence="3" id="KW-1185">Reference proteome</keyword>
<dbReference type="EMBL" id="WJBE01000006">
    <property type="protein sequence ID" value="MBC3899558.1"/>
    <property type="molecule type" value="Genomic_DNA"/>
</dbReference>
<accession>A0ABR6YWI3</accession>
<reference evidence="2 3" key="1">
    <citation type="journal article" date="2020" name="mSystems">
        <title>Defining Genomic and Predicted Metabolic Features of the Acetobacterium Genus.</title>
        <authorList>
            <person name="Ross D.E."/>
            <person name="Marshall C.W."/>
            <person name="Gulliver D."/>
            <person name="May H.D."/>
            <person name="Norman R.S."/>
        </authorList>
    </citation>
    <scope>NUCLEOTIDE SEQUENCE [LARGE SCALE GENOMIC DNA]</scope>
    <source>
        <strain evidence="2 3">DSM 4132</strain>
    </source>
</reference>
<dbReference type="RefSeq" id="WP_186894009.1">
    <property type="nucleotide sequence ID" value="NZ_WJBE01000006.1"/>
</dbReference>